<evidence type="ECO:0000313" key="5">
    <source>
        <dbReference type="EMBL" id="MDG4475724.1"/>
    </source>
</evidence>
<dbReference type="EMBL" id="JAPHEH010000001">
    <property type="protein sequence ID" value="MDG4475724.1"/>
    <property type="molecule type" value="Genomic_DNA"/>
</dbReference>
<reference evidence="5" key="2">
    <citation type="submission" date="2022-10" db="EMBL/GenBank/DDBJ databases">
        <authorList>
            <person name="Aronson H.S."/>
        </authorList>
    </citation>
    <scope>NUCLEOTIDE SEQUENCE</scope>
    <source>
        <strain evidence="5">RS19-109</strain>
    </source>
</reference>
<feature type="domain" description="ABC transporter" evidence="4">
    <location>
        <begin position="6"/>
        <end position="240"/>
    </location>
</feature>
<dbReference type="GO" id="GO:0005524">
    <property type="term" value="F:ATP binding"/>
    <property type="evidence" value="ECO:0007669"/>
    <property type="project" value="UniProtKB-KW"/>
</dbReference>
<dbReference type="GO" id="GO:0016887">
    <property type="term" value="F:ATP hydrolysis activity"/>
    <property type="evidence" value="ECO:0007669"/>
    <property type="project" value="InterPro"/>
</dbReference>
<dbReference type="InterPro" id="IPR003439">
    <property type="entry name" value="ABC_transporter-like_ATP-bd"/>
</dbReference>
<protein>
    <submittedName>
        <fullName evidence="5">ABC transporter ATP-binding protein</fullName>
    </submittedName>
</protein>
<dbReference type="Pfam" id="PF00005">
    <property type="entry name" value="ABC_tran"/>
    <property type="match status" value="1"/>
</dbReference>
<dbReference type="RefSeq" id="WP_307632697.1">
    <property type="nucleotide sequence ID" value="NZ_JAPHEH010000001.1"/>
</dbReference>
<keyword evidence="6" id="KW-1185">Reference proteome</keyword>
<evidence type="ECO:0000256" key="1">
    <source>
        <dbReference type="ARBA" id="ARBA00022448"/>
    </source>
</evidence>
<dbReference type="AlphaFoldDB" id="A0A9X4MDU6"/>
<gene>
    <name evidence="5" type="ORF">OLX77_06055</name>
</gene>
<keyword evidence="3 5" id="KW-0067">ATP-binding</keyword>
<evidence type="ECO:0000256" key="2">
    <source>
        <dbReference type="ARBA" id="ARBA00022741"/>
    </source>
</evidence>
<dbReference type="PANTHER" id="PTHR42939:SF1">
    <property type="entry name" value="ABC TRANSPORTER ATP-BINDING PROTEIN ALBC-RELATED"/>
    <property type="match status" value="1"/>
</dbReference>
<keyword evidence="2" id="KW-0547">Nucleotide-binding</keyword>
<proteinExistence type="predicted"/>
<dbReference type="InterPro" id="IPR051782">
    <property type="entry name" value="ABC_Transporter_VariousFunc"/>
</dbReference>
<comment type="caution">
    <text evidence="5">The sequence shown here is derived from an EMBL/GenBank/DDBJ whole genome shotgun (WGS) entry which is preliminary data.</text>
</comment>
<dbReference type="InterPro" id="IPR027417">
    <property type="entry name" value="P-loop_NTPase"/>
</dbReference>
<dbReference type="InterPro" id="IPR017871">
    <property type="entry name" value="ABC_transporter-like_CS"/>
</dbReference>
<dbReference type="PROSITE" id="PS50893">
    <property type="entry name" value="ABC_TRANSPORTER_2"/>
    <property type="match status" value="1"/>
</dbReference>
<name>A0A9X4MDU6_9BACT</name>
<evidence type="ECO:0000259" key="4">
    <source>
        <dbReference type="PROSITE" id="PS50893"/>
    </source>
</evidence>
<accession>A0A9X4MDU6</accession>
<dbReference type="Gene3D" id="3.40.50.300">
    <property type="entry name" value="P-loop containing nucleotide triphosphate hydrolases"/>
    <property type="match status" value="1"/>
</dbReference>
<dbReference type="SMART" id="SM00382">
    <property type="entry name" value="AAA"/>
    <property type="match status" value="1"/>
</dbReference>
<dbReference type="PROSITE" id="PS00211">
    <property type="entry name" value="ABC_TRANSPORTER_1"/>
    <property type="match status" value="1"/>
</dbReference>
<keyword evidence="1" id="KW-0813">Transport</keyword>
<sequence>MADPIVAFRSVSKTYAKELGTQALAALAEVSFSMQAGETLGMIGANGAGKSTAIKLIMDFIRPDAGAITILGKNPTHRPVRTRIGYLPETANFPANLTVLDMLRFTGSSCNMAQQEVRTSSEKWLRRLGLWEARNRPLRNYSKGMQQRANFAIALLNDPELLILDEPMSGLDPIGRADILALITDLKGQGKSILFCSHILEDVDRLVDRVLVLHKGRKLFEGQPHALAEQQGCSSFVEGYLSLVEQVQQ</sequence>
<dbReference type="Proteomes" id="UP001154240">
    <property type="component" value="Unassembled WGS sequence"/>
</dbReference>
<evidence type="ECO:0000256" key="3">
    <source>
        <dbReference type="ARBA" id="ARBA00022840"/>
    </source>
</evidence>
<dbReference type="SUPFAM" id="SSF52540">
    <property type="entry name" value="P-loop containing nucleoside triphosphate hydrolases"/>
    <property type="match status" value="1"/>
</dbReference>
<organism evidence="5 6">
    <name type="scientific">Thiovibrio frasassiensis</name>
    <dbReference type="NCBI Taxonomy" id="2984131"/>
    <lineage>
        <taxon>Bacteria</taxon>
        <taxon>Pseudomonadati</taxon>
        <taxon>Thermodesulfobacteriota</taxon>
        <taxon>Desulfobulbia</taxon>
        <taxon>Desulfobulbales</taxon>
        <taxon>Thiovibrionaceae</taxon>
        <taxon>Thiovibrio</taxon>
    </lineage>
</organism>
<evidence type="ECO:0000313" key="6">
    <source>
        <dbReference type="Proteomes" id="UP001154240"/>
    </source>
</evidence>
<dbReference type="InterPro" id="IPR003593">
    <property type="entry name" value="AAA+_ATPase"/>
</dbReference>
<dbReference type="CDD" id="cd03230">
    <property type="entry name" value="ABC_DR_subfamily_A"/>
    <property type="match status" value="1"/>
</dbReference>
<dbReference type="PANTHER" id="PTHR42939">
    <property type="entry name" value="ABC TRANSPORTER ATP-BINDING PROTEIN ALBC-RELATED"/>
    <property type="match status" value="1"/>
</dbReference>
<reference evidence="5" key="1">
    <citation type="journal article" date="2022" name="bioRxiv">
        <title>Thiovibrio frasassiensisgen. nov., sp. nov., an autotrophic, elemental sulfur disproportionating bacterium isolated from sulfidic karst sediment, and proposal of Thiovibrionaceae fam. nov.</title>
        <authorList>
            <person name="Aronson H."/>
            <person name="Thomas C."/>
            <person name="Bhattacharyya M."/>
            <person name="Eckstein S."/>
            <person name="Jensen S."/>
            <person name="Barco R."/>
            <person name="Macalady J."/>
            <person name="Amend J."/>
        </authorList>
    </citation>
    <scope>NUCLEOTIDE SEQUENCE</scope>
    <source>
        <strain evidence="5">RS19-109</strain>
    </source>
</reference>